<evidence type="ECO:0000313" key="4">
    <source>
        <dbReference type="Proteomes" id="UP001500945"/>
    </source>
</evidence>
<comment type="caution">
    <text evidence="3">The sequence shown here is derived from an EMBL/GenBank/DDBJ whole genome shotgun (WGS) entry which is preliminary data.</text>
</comment>
<keyword evidence="4" id="KW-1185">Reference proteome</keyword>
<dbReference type="PANTHER" id="PTHR21666:SF289">
    <property type="entry name" value="L-ALA--D-GLU ENDOPEPTIDASE"/>
    <property type="match status" value="1"/>
</dbReference>
<proteinExistence type="predicted"/>
<sequence>MQEFRAPLSRYGRGHRGLDLAARADAAVLAVEGGRVVHAGPVAGRGTVSVQHHDGLRSTYEPVEPVVDVGDVVSVGDVLGTLDVSTGRSHCGAAPCLHLGARRMGAYHDPLLLLVGGRLALLPLG</sequence>
<evidence type="ECO:0000259" key="2">
    <source>
        <dbReference type="Pfam" id="PF01551"/>
    </source>
</evidence>
<feature type="domain" description="M23ase beta-sheet core" evidence="2">
    <location>
        <begin position="14"/>
        <end position="110"/>
    </location>
</feature>
<dbReference type="Proteomes" id="UP001500945">
    <property type="component" value="Unassembled WGS sequence"/>
</dbReference>
<keyword evidence="1" id="KW-0732">Signal</keyword>
<reference evidence="4" key="1">
    <citation type="journal article" date="2019" name="Int. J. Syst. Evol. Microbiol.">
        <title>The Global Catalogue of Microorganisms (GCM) 10K type strain sequencing project: providing services to taxonomists for standard genome sequencing and annotation.</title>
        <authorList>
            <consortium name="The Broad Institute Genomics Platform"/>
            <consortium name="The Broad Institute Genome Sequencing Center for Infectious Disease"/>
            <person name="Wu L."/>
            <person name="Ma J."/>
        </authorList>
    </citation>
    <scope>NUCLEOTIDE SEQUENCE [LARGE SCALE GENOMIC DNA]</scope>
    <source>
        <strain evidence="4">JCM 17809</strain>
    </source>
</reference>
<name>A0ABP8K659_9MICO</name>
<dbReference type="InterPro" id="IPR050570">
    <property type="entry name" value="Cell_wall_metabolism_enzyme"/>
</dbReference>
<evidence type="ECO:0000313" key="3">
    <source>
        <dbReference type="EMBL" id="GAA4401295.1"/>
    </source>
</evidence>
<dbReference type="Gene3D" id="2.70.70.10">
    <property type="entry name" value="Glucose Permease (Domain IIA)"/>
    <property type="match status" value="1"/>
</dbReference>
<gene>
    <name evidence="3" type="ORF">GCM10023168_10760</name>
</gene>
<protein>
    <recommendedName>
        <fullName evidence="2">M23ase beta-sheet core domain-containing protein</fullName>
    </recommendedName>
</protein>
<dbReference type="InterPro" id="IPR016047">
    <property type="entry name" value="M23ase_b-sheet_dom"/>
</dbReference>
<dbReference type="SUPFAM" id="SSF51261">
    <property type="entry name" value="Duplicated hybrid motif"/>
    <property type="match status" value="1"/>
</dbReference>
<accession>A0ABP8K659</accession>
<dbReference type="Pfam" id="PF01551">
    <property type="entry name" value="Peptidase_M23"/>
    <property type="match status" value="1"/>
</dbReference>
<dbReference type="PANTHER" id="PTHR21666">
    <property type="entry name" value="PEPTIDASE-RELATED"/>
    <property type="match status" value="1"/>
</dbReference>
<evidence type="ECO:0000256" key="1">
    <source>
        <dbReference type="ARBA" id="ARBA00022729"/>
    </source>
</evidence>
<dbReference type="EMBL" id="BAABGM010000007">
    <property type="protein sequence ID" value="GAA4401295.1"/>
    <property type="molecule type" value="Genomic_DNA"/>
</dbReference>
<dbReference type="InterPro" id="IPR011055">
    <property type="entry name" value="Dup_hybrid_motif"/>
</dbReference>
<organism evidence="3 4">
    <name type="scientific">Fodinibacter luteus</name>
    <dbReference type="NCBI Taxonomy" id="552064"/>
    <lineage>
        <taxon>Bacteria</taxon>
        <taxon>Bacillati</taxon>
        <taxon>Actinomycetota</taxon>
        <taxon>Actinomycetes</taxon>
        <taxon>Micrococcales</taxon>
        <taxon>Intrasporangiaceae</taxon>
        <taxon>Fodinibacter (ex Wang et al. 2009)</taxon>
    </lineage>
</organism>
<dbReference type="RefSeq" id="WP_345203182.1">
    <property type="nucleotide sequence ID" value="NZ_BAABGM010000007.1"/>
</dbReference>